<dbReference type="PATRIC" id="fig|1123269.5.peg.4329"/>
<dbReference type="AlphaFoldDB" id="W0AG23"/>
<proteinExistence type="predicted"/>
<reference evidence="2 3" key="1">
    <citation type="submission" date="2013-07" db="EMBL/GenBank/DDBJ databases">
        <title>Completed genome of Sphingomonas sanxanigenens NX02.</title>
        <authorList>
            <person name="Ma T."/>
            <person name="Huang H."/>
            <person name="Wu M."/>
            <person name="Li X."/>
            <person name="Li G."/>
        </authorList>
    </citation>
    <scope>NUCLEOTIDE SEQUENCE [LARGE SCALE GENOMIC DNA]</scope>
    <source>
        <strain evidence="2 3">NX02</strain>
    </source>
</reference>
<accession>W0AG23</accession>
<evidence type="ECO:0000313" key="2">
    <source>
        <dbReference type="EMBL" id="AHE56051.1"/>
    </source>
</evidence>
<dbReference type="Proteomes" id="UP000018851">
    <property type="component" value="Chromosome"/>
</dbReference>
<name>W0AG23_9SPHN</name>
<dbReference type="HOGENOM" id="CLU_2540855_0_0_5"/>
<dbReference type="OrthoDB" id="7568793at2"/>
<gene>
    <name evidence="1" type="ORF">NX02_04225</name>
    <name evidence="2" type="ORF">NX02_22130</name>
</gene>
<evidence type="ECO:0000313" key="1">
    <source>
        <dbReference type="EMBL" id="AHE52593.1"/>
    </source>
</evidence>
<dbReference type="STRING" id="1123269.NX02_04225"/>
<dbReference type="KEGG" id="ssan:NX02_04225"/>
<evidence type="ECO:0000313" key="3">
    <source>
        <dbReference type="Proteomes" id="UP000018851"/>
    </source>
</evidence>
<dbReference type="EMBL" id="CP006644">
    <property type="protein sequence ID" value="AHE52593.1"/>
    <property type="molecule type" value="Genomic_DNA"/>
</dbReference>
<organism evidence="2 3">
    <name type="scientific">Sphingomonas sanxanigenens DSM 19645 = NX02</name>
    <dbReference type="NCBI Taxonomy" id="1123269"/>
    <lineage>
        <taxon>Bacteria</taxon>
        <taxon>Pseudomonadati</taxon>
        <taxon>Pseudomonadota</taxon>
        <taxon>Alphaproteobacteria</taxon>
        <taxon>Sphingomonadales</taxon>
        <taxon>Sphingomonadaceae</taxon>
        <taxon>Sphingomonas</taxon>
    </lineage>
</organism>
<dbReference type="EMBL" id="CP006644">
    <property type="protein sequence ID" value="AHE56051.1"/>
    <property type="molecule type" value="Genomic_DNA"/>
</dbReference>
<sequence>MFMMPAREGACETCATAHEPHLPHNAQSIFYSIRFQAEHGRAPTWIDAMAHCSDEMRALWTKALTDRGVDVAGGKIVAARESN</sequence>
<dbReference type="KEGG" id="ssan:NX02_22130"/>
<dbReference type="eggNOG" id="ENOG5033GDD">
    <property type="taxonomic scope" value="Bacteria"/>
</dbReference>
<protein>
    <submittedName>
        <fullName evidence="2">Uncharacterized protein</fullName>
    </submittedName>
</protein>
<keyword evidence="3" id="KW-1185">Reference proteome</keyword>